<sequence length="83" mass="9212">MVQVFLKALDGKTYTIETELDDSCWNFALKIQQRVGMPPEQMRLIFNGKPLSLGKHEVEDEGIGEPKLSDLYASAVNAVSENG</sequence>
<dbReference type="EMBL" id="JAUTXU010000197">
    <property type="protein sequence ID" value="KAK3699463.1"/>
    <property type="molecule type" value="Genomic_DNA"/>
</dbReference>
<name>A0ACC3MPC4_9PEZI</name>
<evidence type="ECO:0000313" key="2">
    <source>
        <dbReference type="Proteomes" id="UP001281147"/>
    </source>
</evidence>
<proteinExistence type="predicted"/>
<dbReference type="Proteomes" id="UP001281147">
    <property type="component" value="Unassembled WGS sequence"/>
</dbReference>
<comment type="caution">
    <text evidence="1">The sequence shown here is derived from an EMBL/GenBank/DDBJ whole genome shotgun (WGS) entry which is preliminary data.</text>
</comment>
<gene>
    <name evidence="1" type="ORF">LTR37_016420</name>
</gene>
<evidence type="ECO:0000313" key="1">
    <source>
        <dbReference type="EMBL" id="KAK3699463.1"/>
    </source>
</evidence>
<reference evidence="1" key="1">
    <citation type="submission" date="2023-07" db="EMBL/GenBank/DDBJ databases">
        <title>Black Yeasts Isolated from many extreme environments.</title>
        <authorList>
            <person name="Coleine C."/>
            <person name="Stajich J.E."/>
            <person name="Selbmann L."/>
        </authorList>
    </citation>
    <scope>NUCLEOTIDE SEQUENCE</scope>
    <source>
        <strain evidence="1">CCFEE 5714</strain>
    </source>
</reference>
<accession>A0ACC3MPC4</accession>
<organism evidence="1 2">
    <name type="scientific">Vermiconidia calcicola</name>
    <dbReference type="NCBI Taxonomy" id="1690605"/>
    <lineage>
        <taxon>Eukaryota</taxon>
        <taxon>Fungi</taxon>
        <taxon>Dikarya</taxon>
        <taxon>Ascomycota</taxon>
        <taxon>Pezizomycotina</taxon>
        <taxon>Dothideomycetes</taxon>
        <taxon>Dothideomycetidae</taxon>
        <taxon>Mycosphaerellales</taxon>
        <taxon>Extremaceae</taxon>
        <taxon>Vermiconidia</taxon>
    </lineage>
</organism>
<keyword evidence="2" id="KW-1185">Reference proteome</keyword>
<protein>
    <submittedName>
        <fullName evidence="1">Uncharacterized protein</fullName>
    </submittedName>
</protein>